<proteinExistence type="predicted"/>
<keyword evidence="2" id="KW-1185">Reference proteome</keyword>
<reference evidence="1" key="1">
    <citation type="journal article" date="2020" name="Stud. Mycol.">
        <title>101 Dothideomycetes genomes: a test case for predicting lifestyles and emergence of pathogens.</title>
        <authorList>
            <person name="Haridas S."/>
            <person name="Albert R."/>
            <person name="Binder M."/>
            <person name="Bloem J."/>
            <person name="Labutti K."/>
            <person name="Salamov A."/>
            <person name="Andreopoulos B."/>
            <person name="Baker S."/>
            <person name="Barry K."/>
            <person name="Bills G."/>
            <person name="Bluhm B."/>
            <person name="Cannon C."/>
            <person name="Castanera R."/>
            <person name="Culley D."/>
            <person name="Daum C."/>
            <person name="Ezra D."/>
            <person name="Gonzalez J."/>
            <person name="Henrissat B."/>
            <person name="Kuo A."/>
            <person name="Liang C."/>
            <person name="Lipzen A."/>
            <person name="Lutzoni F."/>
            <person name="Magnuson J."/>
            <person name="Mondo S."/>
            <person name="Nolan M."/>
            <person name="Ohm R."/>
            <person name="Pangilinan J."/>
            <person name="Park H.-J."/>
            <person name="Ramirez L."/>
            <person name="Alfaro M."/>
            <person name="Sun H."/>
            <person name="Tritt A."/>
            <person name="Yoshinaga Y."/>
            <person name="Zwiers L.-H."/>
            <person name="Turgeon B."/>
            <person name="Goodwin S."/>
            <person name="Spatafora J."/>
            <person name="Crous P."/>
            <person name="Grigoriev I."/>
        </authorList>
    </citation>
    <scope>NUCLEOTIDE SEQUENCE</scope>
    <source>
        <strain evidence="1">CBS 262.69</strain>
    </source>
</reference>
<gene>
    <name evidence="1" type="ORF">EJ06DRAFT_54450</name>
</gene>
<organism evidence="1 2">
    <name type="scientific">Trichodelitschia bisporula</name>
    <dbReference type="NCBI Taxonomy" id="703511"/>
    <lineage>
        <taxon>Eukaryota</taxon>
        <taxon>Fungi</taxon>
        <taxon>Dikarya</taxon>
        <taxon>Ascomycota</taxon>
        <taxon>Pezizomycotina</taxon>
        <taxon>Dothideomycetes</taxon>
        <taxon>Dothideomycetes incertae sedis</taxon>
        <taxon>Phaeotrichales</taxon>
        <taxon>Phaeotrichaceae</taxon>
        <taxon>Trichodelitschia</taxon>
    </lineage>
</organism>
<protein>
    <submittedName>
        <fullName evidence="1">Uncharacterized protein</fullName>
    </submittedName>
</protein>
<evidence type="ECO:0000313" key="1">
    <source>
        <dbReference type="EMBL" id="KAF2399507.1"/>
    </source>
</evidence>
<dbReference type="EMBL" id="ML996697">
    <property type="protein sequence ID" value="KAF2399507.1"/>
    <property type="molecule type" value="Genomic_DNA"/>
</dbReference>
<name>A0A6G1HUI8_9PEZI</name>
<accession>A0A6G1HUI8</accession>
<evidence type="ECO:0000313" key="2">
    <source>
        <dbReference type="Proteomes" id="UP000799640"/>
    </source>
</evidence>
<dbReference type="Proteomes" id="UP000799640">
    <property type="component" value="Unassembled WGS sequence"/>
</dbReference>
<sequence>MGTVQSPWYEKRPLWLRVDGCSEGGRPWAARSGASFRPSIGTQLKRSPLISRSLFRPLKRHTWCVPRWCNVLRERDGRSLLELNGNEVNGDLPQLSLLQFLVERQAGYVGELPQCECSHLPPRQSSMLQHLMVPSAVEAAPVEEYGCIELLRKTAVALSGRKFWVSWR</sequence>
<dbReference type="AlphaFoldDB" id="A0A6G1HUI8"/>